<dbReference type="AlphaFoldDB" id="A0AA36KDY2"/>
<dbReference type="Proteomes" id="UP000019193">
    <property type="component" value="Unassembled WGS sequence"/>
</dbReference>
<organism evidence="1 2">
    <name type="scientific">Acinetobacter nosocomialis 28F</name>
    <dbReference type="NCBI Taxonomy" id="1147131"/>
    <lineage>
        <taxon>Bacteria</taxon>
        <taxon>Pseudomonadati</taxon>
        <taxon>Pseudomonadota</taxon>
        <taxon>Gammaproteobacteria</taxon>
        <taxon>Moraxellales</taxon>
        <taxon>Moraxellaceae</taxon>
        <taxon>Acinetobacter</taxon>
        <taxon>Acinetobacter calcoaceticus/baumannii complex</taxon>
    </lineage>
</organism>
<gene>
    <name evidence="1" type="ORF">ANICBIBUN_05240</name>
</gene>
<evidence type="ECO:0000313" key="2">
    <source>
        <dbReference type="Proteomes" id="UP000019193"/>
    </source>
</evidence>
<reference evidence="1 2" key="1">
    <citation type="submission" date="2013-06" db="EMBL/GenBank/DDBJ databases">
        <title>Comparative analysis of genomes of multi-drug Acinetobacter sp. from Colombian Hospitals.</title>
        <authorList>
            <person name="Barreto-Hernandez E."/>
            <person name="Gonzalez E.B."/>
            <person name="Cepeda L.A."/>
            <person name="Valenzuela E.M."/>
            <person name="Falquet L."/>
            <person name="Reguero M.T."/>
            <person name="Mantilla R."/>
        </authorList>
    </citation>
    <scope>NUCLEOTIDE SEQUENCE [LARGE SCALE GENOMIC DNA]</scope>
    <source>
        <strain evidence="1 2">28F</strain>
    </source>
</reference>
<keyword evidence="2" id="KW-1185">Reference proteome</keyword>
<comment type="caution">
    <text evidence="1">The sequence shown here is derived from an EMBL/GenBank/DDBJ whole genome shotgun (WGS) entry which is preliminary data.</text>
</comment>
<dbReference type="EMBL" id="CBSD020000092">
    <property type="protein sequence ID" value="CDG76839.1"/>
    <property type="molecule type" value="Genomic_DNA"/>
</dbReference>
<protein>
    <submittedName>
        <fullName evidence="1">Uncharacterized protein</fullName>
    </submittedName>
</protein>
<proteinExistence type="predicted"/>
<dbReference type="RefSeq" id="WP_023188498.1">
    <property type="nucleotide sequence ID" value="NZ_CBSD020000092.1"/>
</dbReference>
<name>A0AA36KDY2_ACINO</name>
<accession>A0AA36KDY2</accession>
<sequence length="1126" mass="130310">MAKKKPIKISQAKLAFRKGQALRKTPLETLSNLRKSASIAEYKECIKQFCIFGYDDANVFLSLGKDKSEKLVGHFIGLEPLSLKNELYWAAYWLESQANSLNQYLEIRNATQNLILEDKFCEARQLIDSFIDQHGWTFWAIELRCIIDHRLHGMESLSQWLSPLISASGRKINGLIYEILSDRCDETFSFYAFYGKCQNSFPRLKGMDSWVIPYLEYRAFNTINNIEENLPLLLSKEITSSLVDYYEIFIEAILYVQISKDLEHLKPNVGKIIIKLIEAGVNDPRLNKYLKLIISDDVNFFTEIKENDFLKALNFSSVEELEDDNSLIGNIKSLIKKCEHQGNGAQDEIDNLFKIAVNYKNLDIGQVVLNSTVHFVSNDIGYNQSPNHFIFSSNFTLEDITTFSFDVGIKLLKEYFSKENNEIVESVLGFVEGKLDNKVSRNVIFLWLADYLFSKAQYELLDILLNELDSFGGFWSREVAKFRLAIFNEKNQVIEAIDLINEWVIDSPRIINEFKVSDIFDNRKWKFFKNLDFLKVGLIAHYTYQLTDNEGIAYICKMACRSILVNGIRENINELFYNNEDLKKIIIHFFLNVWVDENLSLCDDLDTTEKIRQERIEVLQLLLQWDNDKKNATKYTDEIKDLTFDQTLQKGLKTINQTRVFVNESAINRWAESEILTDFNRWIATKSSSSGTRFIDDIVSQFSVDAKHLQLLQDVSDGQPSISSAMLIDIIDRLYKRFLTDPTDGLDCYLSLRIRHGSLRGTILGPLEEKRLLYFSGDISKREFVKEWSDSLEFNHLTLEEILAILEDFSKKVKFLVDELVNDFVQINSKEKPRGAFKYWFNKEFLKVITGMLDDFDETNLSFSAFLASCYFLFWKSLVDLGLKDINLYITNDFKEKIKNEFDGLISKFRSLNIGSDLLPLITMLQRISTDTQTQCDVVSDWFRLPNHADDEDFQLPDAINIAQAATQNVYRALDANFHHQDTIKISLTTTALAVITDCLFVIFENAWKHSGLGSDLKNIDIETEFNDSNKLLTLIVYSDLSEDKLRELTQSEIDRLKEKYIANTLPIHLVSKEGGSGFPKLRKIVRSVKKTQCPNPFDFGLKNSRWFVQITIQLFEREGRFEAHV</sequence>
<evidence type="ECO:0000313" key="1">
    <source>
        <dbReference type="EMBL" id="CDG76839.1"/>
    </source>
</evidence>